<dbReference type="InterPro" id="IPR000620">
    <property type="entry name" value="EamA_dom"/>
</dbReference>
<keyword evidence="11" id="KW-1185">Reference proteome</keyword>
<evidence type="ECO:0000256" key="8">
    <source>
        <dbReference type="SAM" id="Phobius"/>
    </source>
</evidence>
<keyword evidence="6 8" id="KW-1133">Transmembrane helix</keyword>
<feature type="transmembrane region" description="Helical" evidence="8">
    <location>
        <begin position="127"/>
        <end position="144"/>
    </location>
</feature>
<evidence type="ECO:0000256" key="2">
    <source>
        <dbReference type="ARBA" id="ARBA00007362"/>
    </source>
</evidence>
<feature type="transmembrane region" description="Helical" evidence="8">
    <location>
        <begin position="269"/>
        <end position="287"/>
    </location>
</feature>
<comment type="similarity">
    <text evidence="2">Belongs to the EamA transporter family.</text>
</comment>
<feature type="transmembrane region" description="Helical" evidence="8">
    <location>
        <begin position="7"/>
        <end position="27"/>
    </location>
</feature>
<evidence type="ECO:0000259" key="9">
    <source>
        <dbReference type="Pfam" id="PF00892"/>
    </source>
</evidence>
<evidence type="ECO:0000256" key="4">
    <source>
        <dbReference type="ARBA" id="ARBA00022475"/>
    </source>
</evidence>
<gene>
    <name evidence="10" type="primary">yojE</name>
    <name evidence="10" type="ORF">PATL70BA_0682</name>
</gene>
<name>A0A3P7PQ62_9FIRM</name>
<dbReference type="PANTHER" id="PTHR22911:SF137">
    <property type="entry name" value="SOLUTE CARRIER FAMILY 35 MEMBER G2-RELATED"/>
    <property type="match status" value="1"/>
</dbReference>
<comment type="subcellular location">
    <subcellularLocation>
        <location evidence="1">Cell membrane</location>
        <topology evidence="1">Multi-pass membrane protein</topology>
    </subcellularLocation>
</comment>
<dbReference type="SUPFAM" id="SSF103481">
    <property type="entry name" value="Multidrug resistance efflux transporter EmrE"/>
    <property type="match status" value="2"/>
</dbReference>
<dbReference type="InterPro" id="IPR004626">
    <property type="entry name" value="RarD"/>
</dbReference>
<accession>A0A3P7PQ62</accession>
<dbReference type="OrthoDB" id="369870at2"/>
<feature type="transmembrane region" description="Helical" evidence="8">
    <location>
        <begin position="33"/>
        <end position="54"/>
    </location>
</feature>
<dbReference type="KEGG" id="cbar:PATL70BA_0682"/>
<feature type="transmembrane region" description="Helical" evidence="8">
    <location>
        <begin position="150"/>
        <end position="166"/>
    </location>
</feature>
<evidence type="ECO:0000256" key="3">
    <source>
        <dbReference type="ARBA" id="ARBA00022448"/>
    </source>
</evidence>
<feature type="transmembrane region" description="Helical" evidence="8">
    <location>
        <begin position="74"/>
        <end position="92"/>
    </location>
</feature>
<organism evidence="10 11">
    <name type="scientific">Petrocella atlantisensis</name>
    <dbReference type="NCBI Taxonomy" id="2173034"/>
    <lineage>
        <taxon>Bacteria</taxon>
        <taxon>Bacillati</taxon>
        <taxon>Bacillota</taxon>
        <taxon>Clostridia</taxon>
        <taxon>Lachnospirales</taxon>
        <taxon>Vallitaleaceae</taxon>
        <taxon>Petrocella</taxon>
    </lineage>
</organism>
<proteinExistence type="inferred from homology"/>
<dbReference type="PANTHER" id="PTHR22911">
    <property type="entry name" value="ACYL-MALONYL CONDENSING ENZYME-RELATED"/>
    <property type="match status" value="1"/>
</dbReference>
<evidence type="ECO:0000313" key="10">
    <source>
        <dbReference type="EMBL" id="VDN46547.1"/>
    </source>
</evidence>
<evidence type="ECO:0000256" key="6">
    <source>
        <dbReference type="ARBA" id="ARBA00022989"/>
    </source>
</evidence>
<feature type="domain" description="EamA" evidence="9">
    <location>
        <begin position="154"/>
        <end position="282"/>
    </location>
</feature>
<evidence type="ECO:0000256" key="7">
    <source>
        <dbReference type="ARBA" id="ARBA00023136"/>
    </source>
</evidence>
<feature type="transmembrane region" description="Helical" evidence="8">
    <location>
        <begin position="236"/>
        <end position="257"/>
    </location>
</feature>
<dbReference type="InterPro" id="IPR037185">
    <property type="entry name" value="EmrE-like"/>
</dbReference>
<dbReference type="EMBL" id="LR130778">
    <property type="protein sequence ID" value="VDN46547.1"/>
    <property type="molecule type" value="Genomic_DNA"/>
</dbReference>
<dbReference type="NCBIfam" id="TIGR00688">
    <property type="entry name" value="rarD"/>
    <property type="match status" value="1"/>
</dbReference>
<feature type="domain" description="EamA" evidence="9">
    <location>
        <begin position="8"/>
        <end position="143"/>
    </location>
</feature>
<evidence type="ECO:0000313" key="11">
    <source>
        <dbReference type="Proteomes" id="UP000279029"/>
    </source>
</evidence>
<dbReference type="Proteomes" id="UP000279029">
    <property type="component" value="Chromosome"/>
</dbReference>
<keyword evidence="4" id="KW-1003">Cell membrane</keyword>
<dbReference type="GO" id="GO:0005886">
    <property type="term" value="C:plasma membrane"/>
    <property type="evidence" value="ECO:0007669"/>
    <property type="project" value="UniProtKB-SubCell"/>
</dbReference>
<feature type="transmembrane region" description="Helical" evidence="8">
    <location>
        <begin position="98"/>
        <end position="120"/>
    </location>
</feature>
<dbReference type="RefSeq" id="WP_125136038.1">
    <property type="nucleotide sequence ID" value="NZ_LR130778.1"/>
</dbReference>
<evidence type="ECO:0000256" key="1">
    <source>
        <dbReference type="ARBA" id="ARBA00004651"/>
    </source>
</evidence>
<keyword evidence="7 8" id="KW-0472">Membrane</keyword>
<protein>
    <submittedName>
        <fullName evidence="10">Uncharacterized transporter YojE</fullName>
    </submittedName>
</protein>
<sequence length="311" mass="35658">MENKLDIKGYALVFSSYIMWGLLTFYWKQLTMLLPFEVLSTRIIFSFITMGLVLIWRRNHLFLSYLKQSNKRRILMMTSLLIMANWVIYIYAVSSDQIVQASLGYYINPLISILLGLLLLKEKITRLQTVAVGFAVAGVLYMTFGYGRFPWISIAVAMSFGFYGYYKKKENLDTLNSLFVEMMMGLPLAIMYMLWLSSKGGAHFITVSPWVTFLMCLTGIVSIVPLLCFTEGAKRIPLSSVGFLQYIAPTLMLLIGVLVYDEPFTREQLLSFVLIWIGLSLYTFSLIRSKPRMILKTDEKAKVVETLIESK</sequence>
<reference evidence="10 11" key="1">
    <citation type="submission" date="2018-09" db="EMBL/GenBank/DDBJ databases">
        <authorList>
            <person name="Postec A."/>
        </authorList>
    </citation>
    <scope>NUCLEOTIDE SEQUENCE [LARGE SCALE GENOMIC DNA]</scope>
    <source>
        <strain evidence="10">70B-A</strain>
    </source>
</reference>
<keyword evidence="5 8" id="KW-0812">Transmembrane</keyword>
<feature type="transmembrane region" description="Helical" evidence="8">
    <location>
        <begin position="178"/>
        <end position="195"/>
    </location>
</feature>
<dbReference type="Pfam" id="PF00892">
    <property type="entry name" value="EamA"/>
    <property type="match status" value="2"/>
</dbReference>
<keyword evidence="3" id="KW-0813">Transport</keyword>
<feature type="transmembrane region" description="Helical" evidence="8">
    <location>
        <begin position="207"/>
        <end position="229"/>
    </location>
</feature>
<evidence type="ECO:0000256" key="5">
    <source>
        <dbReference type="ARBA" id="ARBA00022692"/>
    </source>
</evidence>
<dbReference type="AlphaFoldDB" id="A0A3P7PQ62"/>